<organism evidence="5 6">
    <name type="scientific">Myxococcus llanfairpwllgwyngyllgogerychwyrndrobwllllantysiliogogogochensis</name>
    <dbReference type="NCBI Taxonomy" id="2590453"/>
    <lineage>
        <taxon>Bacteria</taxon>
        <taxon>Pseudomonadati</taxon>
        <taxon>Myxococcota</taxon>
        <taxon>Myxococcia</taxon>
        <taxon>Myxococcales</taxon>
        <taxon>Cystobacterineae</taxon>
        <taxon>Myxococcaceae</taxon>
        <taxon>Myxococcus</taxon>
    </lineage>
</organism>
<gene>
    <name evidence="5" type="ORF">FJV41_05590</name>
</gene>
<name>A0A540X8L7_9BACT</name>
<comment type="caution">
    <text evidence="5">The sequence shown here is derived from an EMBL/GenBank/DDBJ whole genome shotgun (WGS) entry which is preliminary data.</text>
</comment>
<keyword evidence="6" id="KW-1185">Reference proteome</keyword>
<keyword evidence="3" id="KW-0804">Transcription</keyword>
<evidence type="ECO:0000313" key="5">
    <source>
        <dbReference type="EMBL" id="TQF17014.1"/>
    </source>
</evidence>
<sequence>MKNLPEVPAERALRVIGGRWKLHVLWHLLEHRRRLSELQRLIPGITQKVLIQQLRELEAHGVVSREVFAEVPPRVEYEATPLGLTLRPLLESLCSWGRQHAQARGAR</sequence>
<feature type="domain" description="HTH hxlR-type" evidence="4">
    <location>
        <begin position="7"/>
        <end position="105"/>
    </location>
</feature>
<evidence type="ECO:0000259" key="4">
    <source>
        <dbReference type="PROSITE" id="PS51118"/>
    </source>
</evidence>
<keyword evidence="1" id="KW-0805">Transcription regulation</keyword>
<dbReference type="Pfam" id="PF01638">
    <property type="entry name" value="HxlR"/>
    <property type="match status" value="1"/>
</dbReference>
<protein>
    <submittedName>
        <fullName evidence="5">Helix-turn-helix transcriptional regulator</fullName>
    </submittedName>
</protein>
<evidence type="ECO:0000256" key="2">
    <source>
        <dbReference type="ARBA" id="ARBA00023125"/>
    </source>
</evidence>
<reference evidence="5 6" key="1">
    <citation type="submission" date="2019-06" db="EMBL/GenBank/DDBJ databases">
        <authorList>
            <person name="Livingstone P."/>
            <person name="Whitworth D."/>
        </authorList>
    </citation>
    <scope>NUCLEOTIDE SEQUENCE [LARGE SCALE GENOMIC DNA]</scope>
    <source>
        <strain evidence="5 6">AM401</strain>
    </source>
</reference>
<keyword evidence="2" id="KW-0238">DNA-binding</keyword>
<dbReference type="AlphaFoldDB" id="A0A540X8L7"/>
<dbReference type="EMBL" id="VIFM01000014">
    <property type="protein sequence ID" value="TQF17014.1"/>
    <property type="molecule type" value="Genomic_DNA"/>
</dbReference>
<proteinExistence type="predicted"/>
<evidence type="ECO:0000313" key="6">
    <source>
        <dbReference type="Proteomes" id="UP000315369"/>
    </source>
</evidence>
<dbReference type="Proteomes" id="UP000315369">
    <property type="component" value="Unassembled WGS sequence"/>
</dbReference>
<dbReference type="SUPFAM" id="SSF46785">
    <property type="entry name" value="Winged helix' DNA-binding domain"/>
    <property type="match status" value="1"/>
</dbReference>
<dbReference type="InterPro" id="IPR036390">
    <property type="entry name" value="WH_DNA-bd_sf"/>
</dbReference>
<evidence type="ECO:0000256" key="1">
    <source>
        <dbReference type="ARBA" id="ARBA00023015"/>
    </source>
</evidence>
<dbReference type="GO" id="GO:0003677">
    <property type="term" value="F:DNA binding"/>
    <property type="evidence" value="ECO:0007669"/>
    <property type="project" value="UniProtKB-KW"/>
</dbReference>
<dbReference type="RefSeq" id="WP_141641356.1">
    <property type="nucleotide sequence ID" value="NZ_VIFM01000014.1"/>
</dbReference>
<accession>A0A540X8L7</accession>
<dbReference type="OrthoDB" id="9800350at2"/>
<dbReference type="PANTHER" id="PTHR33204">
    <property type="entry name" value="TRANSCRIPTIONAL REGULATOR, MARR FAMILY"/>
    <property type="match status" value="1"/>
</dbReference>
<dbReference type="PROSITE" id="PS51118">
    <property type="entry name" value="HTH_HXLR"/>
    <property type="match status" value="1"/>
</dbReference>
<dbReference type="InterPro" id="IPR002577">
    <property type="entry name" value="HTH_HxlR"/>
</dbReference>
<dbReference type="InterPro" id="IPR036388">
    <property type="entry name" value="WH-like_DNA-bd_sf"/>
</dbReference>
<evidence type="ECO:0000256" key="3">
    <source>
        <dbReference type="ARBA" id="ARBA00023163"/>
    </source>
</evidence>
<dbReference type="PANTHER" id="PTHR33204:SF29">
    <property type="entry name" value="TRANSCRIPTIONAL REGULATOR"/>
    <property type="match status" value="1"/>
</dbReference>
<dbReference type="Gene3D" id="1.10.10.10">
    <property type="entry name" value="Winged helix-like DNA-binding domain superfamily/Winged helix DNA-binding domain"/>
    <property type="match status" value="1"/>
</dbReference>